<accession>A0A1C2I949</accession>
<protein>
    <submittedName>
        <fullName evidence="3">Uncharacterized protein</fullName>
    </submittedName>
</protein>
<feature type="transmembrane region" description="Helical" evidence="2">
    <location>
        <begin position="44"/>
        <end position="64"/>
    </location>
</feature>
<name>A0A1C2I949_ACITH</name>
<evidence type="ECO:0000256" key="1">
    <source>
        <dbReference type="SAM" id="MobiDB-lite"/>
    </source>
</evidence>
<dbReference type="GeneID" id="60696774"/>
<feature type="region of interest" description="Disordered" evidence="1">
    <location>
        <begin position="141"/>
        <end position="164"/>
    </location>
</feature>
<keyword evidence="4" id="KW-1185">Reference proteome</keyword>
<evidence type="ECO:0000313" key="3">
    <source>
        <dbReference type="EMBL" id="OCX72515.1"/>
    </source>
</evidence>
<comment type="caution">
    <text evidence="3">The sequence shown here is derived from an EMBL/GenBank/DDBJ whole genome shotgun (WGS) entry which is preliminary data.</text>
</comment>
<proteinExistence type="predicted"/>
<feature type="compositionally biased region" description="Polar residues" evidence="1">
    <location>
        <begin position="141"/>
        <end position="162"/>
    </location>
</feature>
<dbReference type="EMBL" id="LWRY01000109">
    <property type="protein sequence ID" value="OCX72515.1"/>
    <property type="molecule type" value="Genomic_DNA"/>
</dbReference>
<evidence type="ECO:0000256" key="2">
    <source>
        <dbReference type="SAM" id="Phobius"/>
    </source>
</evidence>
<dbReference type="RefSeq" id="WP_031572981.1">
    <property type="nucleotide sequence ID" value="NZ_JABBDW010000008.1"/>
</dbReference>
<sequence>MSNIGASIASLLKKRSARTDDTQRPSVEAEIPQTQKGVGKRKPVIWVLVALGIVAVLGTAYVAMERKVDIPFRADVPMLQAATNTVRPTVPSDPENVPVHTDSPAIPHTVTTPTVPKPELTGNAAHRVAPDVVVPNNRVTQISPDASATPGISATTGKSSAPDSEIRKLKAELTALKSEMATVKAAAVKAAAEKPRVVYRTIVQTVPAAPAKPAQVAPAPVRTKPLVQVLGAANGIAWVSIHGQTEQVRPGDSLPGIGIVQSVSPSGEIHGSNGTLH</sequence>
<gene>
    <name evidence="3" type="ORF">A6M23_09745</name>
</gene>
<feature type="region of interest" description="Disordered" evidence="1">
    <location>
        <begin position="247"/>
        <end position="277"/>
    </location>
</feature>
<dbReference type="Proteomes" id="UP000095008">
    <property type="component" value="Unassembled WGS sequence"/>
</dbReference>
<keyword evidence="2" id="KW-1133">Transmembrane helix</keyword>
<keyword evidence="2" id="KW-0472">Membrane</keyword>
<dbReference type="AlphaFoldDB" id="A0A1C2I949"/>
<feature type="region of interest" description="Disordered" evidence="1">
    <location>
        <begin position="13"/>
        <end position="35"/>
    </location>
</feature>
<reference evidence="3" key="1">
    <citation type="journal article" date="2016" name="Int. J. Mol. Sci.">
        <title>Comparative genomics of the extreme acidophile Acidithiobacillus thiooxidans reveals intraspecific divergence and niche adaptation.</title>
        <authorList>
            <person name="Zhang X."/>
            <person name="Feng X."/>
            <person name="Tao J."/>
            <person name="Ma L."/>
            <person name="Xiao Y."/>
            <person name="Liang Y."/>
            <person name="Liu X."/>
            <person name="Yin H."/>
        </authorList>
    </citation>
    <scope>NUCLEOTIDE SEQUENCE [LARGE SCALE GENOMIC DNA]</scope>
    <source>
        <strain evidence="3">DXS-W</strain>
    </source>
</reference>
<organism evidence="3 4">
    <name type="scientific">Acidithiobacillus thiooxidans</name>
    <name type="common">Thiobacillus thiooxidans</name>
    <dbReference type="NCBI Taxonomy" id="930"/>
    <lineage>
        <taxon>Bacteria</taxon>
        <taxon>Pseudomonadati</taxon>
        <taxon>Pseudomonadota</taxon>
        <taxon>Acidithiobacillia</taxon>
        <taxon>Acidithiobacillales</taxon>
        <taxon>Acidithiobacillaceae</taxon>
        <taxon>Acidithiobacillus</taxon>
    </lineage>
</organism>
<keyword evidence="2" id="KW-0812">Transmembrane</keyword>
<evidence type="ECO:0000313" key="4">
    <source>
        <dbReference type="Proteomes" id="UP000095008"/>
    </source>
</evidence>